<dbReference type="Gene3D" id="3.10.20.30">
    <property type="match status" value="1"/>
</dbReference>
<keyword evidence="2" id="KW-1185">Reference proteome</keyword>
<proteinExistence type="predicted"/>
<evidence type="ECO:0000313" key="2">
    <source>
        <dbReference type="Proteomes" id="UP001338309"/>
    </source>
</evidence>
<dbReference type="InterPro" id="IPR012675">
    <property type="entry name" value="Beta-grasp_dom_sf"/>
</dbReference>
<organism evidence="1 2">
    <name type="scientific">Algoriphagus confluentis</name>
    <dbReference type="NCBI Taxonomy" id="1697556"/>
    <lineage>
        <taxon>Bacteria</taxon>
        <taxon>Pseudomonadati</taxon>
        <taxon>Bacteroidota</taxon>
        <taxon>Cytophagia</taxon>
        <taxon>Cytophagales</taxon>
        <taxon>Cyclobacteriaceae</taxon>
        <taxon>Algoriphagus</taxon>
    </lineage>
</organism>
<protein>
    <recommendedName>
        <fullName evidence="3">Molybdopterin synthase sulfur carrier subunit</fullName>
    </recommendedName>
</protein>
<comment type="caution">
    <text evidence="1">The sequence shown here is derived from an EMBL/GenBank/DDBJ whole genome shotgun (WGS) entry which is preliminary data.</text>
</comment>
<dbReference type="Pfam" id="PF02597">
    <property type="entry name" value="ThiS"/>
    <property type="match status" value="1"/>
</dbReference>
<evidence type="ECO:0000313" key="1">
    <source>
        <dbReference type="EMBL" id="GMQ27817.1"/>
    </source>
</evidence>
<gene>
    <name evidence="1" type="ORF">Aconfl_04590</name>
</gene>
<dbReference type="SUPFAM" id="SSF54285">
    <property type="entry name" value="MoaD/ThiS"/>
    <property type="match status" value="1"/>
</dbReference>
<dbReference type="Proteomes" id="UP001338309">
    <property type="component" value="Unassembled WGS sequence"/>
</dbReference>
<accession>A0ABQ6PLU2</accession>
<dbReference type="EMBL" id="BTPD01000001">
    <property type="protein sequence ID" value="GMQ27817.1"/>
    <property type="molecule type" value="Genomic_DNA"/>
</dbReference>
<dbReference type="InterPro" id="IPR003749">
    <property type="entry name" value="ThiS/MoaD-like"/>
</dbReference>
<reference evidence="1 2" key="1">
    <citation type="submission" date="2023-08" db="EMBL/GenBank/DDBJ databases">
        <title>Draft genome sequence of Algoriphagus confluentis.</title>
        <authorList>
            <person name="Takatani N."/>
            <person name="Hosokawa M."/>
            <person name="Sawabe T."/>
        </authorList>
    </citation>
    <scope>NUCLEOTIDE SEQUENCE [LARGE SCALE GENOMIC DNA]</scope>
    <source>
        <strain evidence="1 2">NBRC 111222</strain>
    </source>
</reference>
<evidence type="ECO:0008006" key="3">
    <source>
        <dbReference type="Google" id="ProtNLM"/>
    </source>
</evidence>
<dbReference type="InterPro" id="IPR016155">
    <property type="entry name" value="Mopterin_synth/thiamin_S_b"/>
</dbReference>
<sequence length="79" mass="8761">MSDQIKIKAFGMIADKMGQEEIRMLNPGSTDLLLHKLYQDFPQLESMKFGLAINKKLCSEPTSIPHEAELALLPPFSGG</sequence>
<name>A0ABQ6PLU2_9BACT</name>